<evidence type="ECO:0000259" key="6">
    <source>
        <dbReference type="Pfam" id="PF01103"/>
    </source>
</evidence>
<feature type="domain" description="Bacterial surface antigen (D15)" evidence="6">
    <location>
        <begin position="100"/>
        <end position="407"/>
    </location>
</feature>
<keyword evidence="8" id="KW-1185">Reference proteome</keyword>
<protein>
    <submittedName>
        <fullName evidence="7">BamA/TamA family outer membrane protein</fullName>
    </submittedName>
</protein>
<dbReference type="RefSeq" id="WP_379916914.1">
    <property type="nucleotide sequence ID" value="NZ_JBHUDD010000132.1"/>
</dbReference>
<evidence type="ECO:0000256" key="2">
    <source>
        <dbReference type="ARBA" id="ARBA00022452"/>
    </source>
</evidence>
<dbReference type="PANTHER" id="PTHR12815:SF18">
    <property type="entry name" value="SORTING AND ASSEMBLY MACHINERY COMPONENT 50 HOMOLOG"/>
    <property type="match status" value="1"/>
</dbReference>
<keyword evidence="3" id="KW-0812">Transmembrane</keyword>
<comment type="subcellular location">
    <subcellularLocation>
        <location evidence="1">Membrane</location>
    </subcellularLocation>
</comment>
<dbReference type="EMBL" id="JBHUDD010000132">
    <property type="protein sequence ID" value="MFD1510594.1"/>
    <property type="molecule type" value="Genomic_DNA"/>
</dbReference>
<evidence type="ECO:0000256" key="4">
    <source>
        <dbReference type="ARBA" id="ARBA00023136"/>
    </source>
</evidence>
<dbReference type="Gene3D" id="2.40.160.50">
    <property type="entry name" value="membrane protein fhac: a member of the omp85/tpsb transporter family"/>
    <property type="match status" value="1"/>
</dbReference>
<keyword evidence="4" id="KW-0472">Membrane</keyword>
<evidence type="ECO:0000313" key="8">
    <source>
        <dbReference type="Proteomes" id="UP001597186"/>
    </source>
</evidence>
<dbReference type="InterPro" id="IPR000184">
    <property type="entry name" value="Bac_surfAg_D15"/>
</dbReference>
<feature type="chain" id="PRO_5045811670" evidence="5">
    <location>
        <begin position="29"/>
        <end position="407"/>
    </location>
</feature>
<dbReference type="InterPro" id="IPR039910">
    <property type="entry name" value="D15-like"/>
</dbReference>
<gene>
    <name evidence="7" type="ORF">ACFTOW_14480</name>
</gene>
<keyword evidence="2" id="KW-1134">Transmembrane beta strand</keyword>
<organism evidence="7 8">
    <name type="scientific">Lacimonas salitolerans</name>
    <dbReference type="NCBI Taxonomy" id="1323750"/>
    <lineage>
        <taxon>Bacteria</taxon>
        <taxon>Pseudomonadati</taxon>
        <taxon>Pseudomonadota</taxon>
        <taxon>Alphaproteobacteria</taxon>
        <taxon>Rhodobacterales</taxon>
        <taxon>Paracoccaceae</taxon>
        <taxon>Lacimonas</taxon>
    </lineage>
</organism>
<dbReference type="Pfam" id="PF01103">
    <property type="entry name" value="Omp85"/>
    <property type="match status" value="1"/>
</dbReference>
<evidence type="ECO:0000256" key="3">
    <source>
        <dbReference type="ARBA" id="ARBA00022692"/>
    </source>
</evidence>
<feature type="signal peptide" evidence="5">
    <location>
        <begin position="1"/>
        <end position="28"/>
    </location>
</feature>
<name>A0ABW4EKF0_9RHOB</name>
<proteinExistence type="predicted"/>
<dbReference type="Proteomes" id="UP001597186">
    <property type="component" value="Unassembled WGS sequence"/>
</dbReference>
<reference evidence="8" key="1">
    <citation type="journal article" date="2019" name="Int. J. Syst. Evol. Microbiol.">
        <title>The Global Catalogue of Microorganisms (GCM) 10K type strain sequencing project: providing services to taxonomists for standard genome sequencing and annotation.</title>
        <authorList>
            <consortium name="The Broad Institute Genomics Platform"/>
            <consortium name="The Broad Institute Genome Sequencing Center for Infectious Disease"/>
            <person name="Wu L."/>
            <person name="Ma J."/>
        </authorList>
    </citation>
    <scope>NUCLEOTIDE SEQUENCE [LARGE SCALE GENOMIC DNA]</scope>
    <source>
        <strain evidence="8">CGMCC 1.12477</strain>
    </source>
</reference>
<dbReference type="PANTHER" id="PTHR12815">
    <property type="entry name" value="SORTING AND ASSEMBLY MACHINERY SAMM50 PROTEIN FAMILY MEMBER"/>
    <property type="match status" value="1"/>
</dbReference>
<evidence type="ECO:0000256" key="1">
    <source>
        <dbReference type="ARBA" id="ARBA00004370"/>
    </source>
</evidence>
<sequence>MKTIKKTPITAILLALGISTAITSDVNAQDGAATGGAAELLVPDATQQTQVADAFVYPPTAALMTPFESFDGAASLGAWYTQADGFVGTAGIEQERFFGGEGDASLGLSLGRYSRNLTFNLLFEDDSAANVTKALTINAFSRKPTAYVGGSYELFGTSVSLGFGRDIAPNLRANVEFAIDRVKIDDVSQLPVPLRPSFDKNGGKSLLVPVVTSIVRDTRQGTHFTVSGQMLSLELELGVGGDTRYLRLTSAYQGHRQLGESWSIGLRGMAGYGVGLSGDAFPVLRNFYIGGPGSVRGFAEGALGGTRFETEAGTIGTVGGNKALSGSIELAYDPAELEKLRLLGFVDMGAAFSPSDRLNSSQLRVSTGVSAQWAMPFGQVNLSLSQPLRSQAIDRVQKVQFGITSKF</sequence>
<evidence type="ECO:0000256" key="5">
    <source>
        <dbReference type="SAM" id="SignalP"/>
    </source>
</evidence>
<accession>A0ABW4EKF0</accession>
<keyword evidence="5" id="KW-0732">Signal</keyword>
<evidence type="ECO:0000313" key="7">
    <source>
        <dbReference type="EMBL" id="MFD1510594.1"/>
    </source>
</evidence>
<comment type="caution">
    <text evidence="7">The sequence shown here is derived from an EMBL/GenBank/DDBJ whole genome shotgun (WGS) entry which is preliminary data.</text>
</comment>